<dbReference type="PANTHER" id="PTHR43499:SF1">
    <property type="entry name" value="ABC TRANSPORTER I FAMILY MEMBER 1"/>
    <property type="match status" value="1"/>
</dbReference>
<dbReference type="RefSeq" id="WP_386027092.1">
    <property type="nucleotide sequence ID" value="NZ_JBHUHX010000032.1"/>
</dbReference>
<evidence type="ECO:0000313" key="9">
    <source>
        <dbReference type="Proteomes" id="UP001597337"/>
    </source>
</evidence>
<evidence type="ECO:0000313" key="8">
    <source>
        <dbReference type="EMBL" id="MFD2112628.1"/>
    </source>
</evidence>
<dbReference type="SMART" id="SM00382">
    <property type="entry name" value="AAA"/>
    <property type="match status" value="1"/>
</dbReference>
<dbReference type="NCBIfam" id="NF010061">
    <property type="entry name" value="PRK13538.1"/>
    <property type="match status" value="1"/>
</dbReference>
<dbReference type="NCBIfam" id="TIGR01189">
    <property type="entry name" value="ccmA"/>
    <property type="match status" value="1"/>
</dbReference>
<dbReference type="Pfam" id="PF00005">
    <property type="entry name" value="ABC_tran"/>
    <property type="match status" value="1"/>
</dbReference>
<keyword evidence="4" id="KW-0067">ATP-binding</keyword>
<evidence type="ECO:0000256" key="6">
    <source>
        <dbReference type="ARBA" id="ARBA00023136"/>
    </source>
</evidence>
<dbReference type="Proteomes" id="UP001597337">
    <property type="component" value="Unassembled WGS sequence"/>
</dbReference>
<evidence type="ECO:0000256" key="4">
    <source>
        <dbReference type="ARBA" id="ARBA00022840"/>
    </source>
</evidence>
<keyword evidence="9" id="KW-1185">Reference proteome</keyword>
<feature type="domain" description="ABC transporter" evidence="7">
    <location>
        <begin position="2"/>
        <end position="201"/>
    </location>
</feature>
<keyword evidence="1" id="KW-0813">Transport</keyword>
<keyword evidence="2" id="KW-0547">Nucleotide-binding</keyword>
<dbReference type="PROSITE" id="PS00211">
    <property type="entry name" value="ABC_TRANSPORTER_1"/>
    <property type="match status" value="1"/>
</dbReference>
<dbReference type="PROSITE" id="PS50893">
    <property type="entry name" value="ABC_TRANSPORTER_2"/>
    <property type="match status" value="1"/>
</dbReference>
<keyword evidence="3" id="KW-0201">Cytochrome c-type biogenesis</keyword>
<evidence type="ECO:0000259" key="7">
    <source>
        <dbReference type="PROSITE" id="PS50893"/>
    </source>
</evidence>
<evidence type="ECO:0000256" key="3">
    <source>
        <dbReference type="ARBA" id="ARBA00022748"/>
    </source>
</evidence>
<accession>A0ABW4YBJ2</accession>
<keyword evidence="6" id="KW-0472">Membrane</keyword>
<gene>
    <name evidence="8" type="primary">ccmA</name>
    <name evidence="8" type="ORF">ACFSJC_12325</name>
</gene>
<dbReference type="EMBL" id="JBHUHX010000032">
    <property type="protein sequence ID" value="MFD2112628.1"/>
    <property type="molecule type" value="Genomic_DNA"/>
</dbReference>
<protein>
    <submittedName>
        <fullName evidence="8">Cytochrome c biogenesis heme-transporting ATPase CcmA</fullName>
    </submittedName>
</protein>
<dbReference type="InterPro" id="IPR017871">
    <property type="entry name" value="ABC_transporter-like_CS"/>
</dbReference>
<keyword evidence="5" id="KW-1278">Translocase</keyword>
<dbReference type="Gene3D" id="3.40.50.300">
    <property type="entry name" value="P-loop containing nucleotide triphosphate hydrolases"/>
    <property type="match status" value="1"/>
</dbReference>
<dbReference type="SUPFAM" id="SSF52540">
    <property type="entry name" value="P-loop containing nucleoside triphosphate hydrolases"/>
    <property type="match status" value="1"/>
</dbReference>
<dbReference type="InterPro" id="IPR005895">
    <property type="entry name" value="ABC_transptr_haem_export_CcmA"/>
</dbReference>
<evidence type="ECO:0000256" key="1">
    <source>
        <dbReference type="ARBA" id="ARBA00022448"/>
    </source>
</evidence>
<organism evidence="8 9">
    <name type="scientific">Thiorhodococcus fuscus</name>
    <dbReference type="NCBI Taxonomy" id="527200"/>
    <lineage>
        <taxon>Bacteria</taxon>
        <taxon>Pseudomonadati</taxon>
        <taxon>Pseudomonadota</taxon>
        <taxon>Gammaproteobacteria</taxon>
        <taxon>Chromatiales</taxon>
        <taxon>Chromatiaceae</taxon>
        <taxon>Thiorhodococcus</taxon>
    </lineage>
</organism>
<dbReference type="InterPro" id="IPR027417">
    <property type="entry name" value="P-loop_NTPase"/>
</dbReference>
<reference evidence="9" key="1">
    <citation type="journal article" date="2019" name="Int. J. Syst. Evol. Microbiol.">
        <title>The Global Catalogue of Microorganisms (GCM) 10K type strain sequencing project: providing services to taxonomists for standard genome sequencing and annotation.</title>
        <authorList>
            <consortium name="The Broad Institute Genomics Platform"/>
            <consortium name="The Broad Institute Genome Sequencing Center for Infectious Disease"/>
            <person name="Wu L."/>
            <person name="Ma J."/>
        </authorList>
    </citation>
    <scope>NUCLEOTIDE SEQUENCE [LARGE SCALE GENOMIC DNA]</scope>
    <source>
        <strain evidence="9">KACC 12597</strain>
    </source>
</reference>
<evidence type="ECO:0000256" key="5">
    <source>
        <dbReference type="ARBA" id="ARBA00022967"/>
    </source>
</evidence>
<dbReference type="InterPro" id="IPR003593">
    <property type="entry name" value="AAA+_ATPase"/>
</dbReference>
<sequence length="205" mass="22328">MLEVTKLECRRGDRRLFTDLGFALNAGTLMHVRGRNGSGKTTLLRTLCGLFMPDEGEILWRGESIRALGEDYRRDLLYFGHTNGIKGELTGLENLAIGATLDGDRLPEGAIWDALARIGLAGFEDLPTRMLSQGQKKRVALARLILTKAPLWILDEPFTALDVDAVALLQSLIADHVAAGGIAVLTTHQEVPLTSGQIEQLNLGN</sequence>
<name>A0ABW4YBJ2_9GAMM</name>
<comment type="caution">
    <text evidence="8">The sequence shown here is derived from an EMBL/GenBank/DDBJ whole genome shotgun (WGS) entry which is preliminary data.</text>
</comment>
<dbReference type="PANTHER" id="PTHR43499">
    <property type="entry name" value="ABC TRANSPORTER I FAMILY MEMBER 1"/>
    <property type="match status" value="1"/>
</dbReference>
<evidence type="ECO:0000256" key="2">
    <source>
        <dbReference type="ARBA" id="ARBA00022741"/>
    </source>
</evidence>
<proteinExistence type="predicted"/>
<dbReference type="InterPro" id="IPR003439">
    <property type="entry name" value="ABC_transporter-like_ATP-bd"/>
</dbReference>